<name>A0ACC2KCR1_PERAE</name>
<dbReference type="Proteomes" id="UP001234297">
    <property type="component" value="Chromosome 4"/>
</dbReference>
<reference evidence="1 2" key="1">
    <citation type="journal article" date="2022" name="Hortic Res">
        <title>A haplotype resolved chromosomal level avocado genome allows analysis of novel avocado genes.</title>
        <authorList>
            <person name="Nath O."/>
            <person name="Fletcher S.J."/>
            <person name="Hayward A."/>
            <person name="Shaw L.M."/>
            <person name="Masouleh A.K."/>
            <person name="Furtado A."/>
            <person name="Henry R.J."/>
            <person name="Mitter N."/>
        </authorList>
    </citation>
    <scope>NUCLEOTIDE SEQUENCE [LARGE SCALE GENOMIC DNA]</scope>
    <source>
        <strain evidence="2">cv. Hass</strain>
    </source>
</reference>
<comment type="caution">
    <text evidence="1">The sequence shown here is derived from an EMBL/GenBank/DDBJ whole genome shotgun (WGS) entry which is preliminary data.</text>
</comment>
<evidence type="ECO:0000313" key="1">
    <source>
        <dbReference type="EMBL" id="KAJ8618905.1"/>
    </source>
</evidence>
<proteinExistence type="predicted"/>
<organism evidence="1 2">
    <name type="scientific">Persea americana</name>
    <name type="common">Avocado</name>
    <dbReference type="NCBI Taxonomy" id="3435"/>
    <lineage>
        <taxon>Eukaryota</taxon>
        <taxon>Viridiplantae</taxon>
        <taxon>Streptophyta</taxon>
        <taxon>Embryophyta</taxon>
        <taxon>Tracheophyta</taxon>
        <taxon>Spermatophyta</taxon>
        <taxon>Magnoliopsida</taxon>
        <taxon>Magnoliidae</taxon>
        <taxon>Laurales</taxon>
        <taxon>Lauraceae</taxon>
        <taxon>Persea</taxon>
    </lineage>
</organism>
<dbReference type="EMBL" id="CM056812">
    <property type="protein sequence ID" value="KAJ8618905.1"/>
    <property type="molecule type" value="Genomic_DNA"/>
</dbReference>
<keyword evidence="2" id="KW-1185">Reference proteome</keyword>
<protein>
    <submittedName>
        <fullName evidence="1">Uncharacterized protein</fullName>
    </submittedName>
</protein>
<evidence type="ECO:0000313" key="2">
    <source>
        <dbReference type="Proteomes" id="UP001234297"/>
    </source>
</evidence>
<gene>
    <name evidence="1" type="ORF">MRB53_015091</name>
</gene>
<accession>A0ACC2KCR1</accession>
<sequence length="72" mass="7875">MPTKAKETMETTNIKIWLQSQGGAASLHPTAKAVQFPGKAKGSKKMGSEMQEAIQEYSERATLHLEVLQGMN</sequence>